<dbReference type="Proteomes" id="UP000184498">
    <property type="component" value="Unassembled WGS sequence"/>
</dbReference>
<dbReference type="SUPFAM" id="SSF55729">
    <property type="entry name" value="Acyl-CoA N-acyltransferases (Nat)"/>
    <property type="match status" value="1"/>
</dbReference>
<dbReference type="CDD" id="cd04301">
    <property type="entry name" value="NAT_SF"/>
    <property type="match status" value="1"/>
</dbReference>
<evidence type="ECO:0000313" key="3">
    <source>
        <dbReference type="Proteomes" id="UP000184498"/>
    </source>
</evidence>
<dbReference type="InterPro" id="IPR000182">
    <property type="entry name" value="GNAT_dom"/>
</dbReference>
<protein>
    <submittedName>
        <fullName evidence="2">Ribosomal protein S18 acetylase RimI</fullName>
    </submittedName>
</protein>
<proteinExistence type="predicted"/>
<sequence length="144" mass="17073">MNFREANINDIPQMQTVRNSVKENQLSNPDIVKDKDYEIYLKDKGKGWVCEIKNKIVGFAIVDLAKNNIWALFVNPEFEDQGIGKQLHNQMLNWYFKQTKTPVCLGTEPDTRAEKFYRFSGWEEIGTYGKEIRFQMTWEKWQNL</sequence>
<dbReference type="InterPro" id="IPR016181">
    <property type="entry name" value="Acyl_CoA_acyltransferase"/>
</dbReference>
<evidence type="ECO:0000259" key="1">
    <source>
        <dbReference type="PROSITE" id="PS51186"/>
    </source>
</evidence>
<dbReference type="Pfam" id="PF00583">
    <property type="entry name" value="Acetyltransf_1"/>
    <property type="match status" value="1"/>
</dbReference>
<name>A0A1M6NJ18_9FLAO</name>
<dbReference type="Gene3D" id="3.40.630.30">
    <property type="match status" value="1"/>
</dbReference>
<dbReference type="GO" id="GO:0005840">
    <property type="term" value="C:ribosome"/>
    <property type="evidence" value="ECO:0007669"/>
    <property type="project" value="UniProtKB-KW"/>
</dbReference>
<dbReference type="STRING" id="216903.SAMN05444371_0445"/>
<keyword evidence="2" id="KW-0687">Ribonucleoprotein</keyword>
<organism evidence="2 3">
    <name type="scientific">Epilithonimonas mollis</name>
    <dbReference type="NCBI Taxonomy" id="216903"/>
    <lineage>
        <taxon>Bacteria</taxon>
        <taxon>Pseudomonadati</taxon>
        <taxon>Bacteroidota</taxon>
        <taxon>Flavobacteriia</taxon>
        <taxon>Flavobacteriales</taxon>
        <taxon>Weeksellaceae</taxon>
        <taxon>Chryseobacterium group</taxon>
        <taxon>Epilithonimonas</taxon>
    </lineage>
</organism>
<keyword evidence="2" id="KW-0689">Ribosomal protein</keyword>
<reference evidence="3" key="1">
    <citation type="submission" date="2016-11" db="EMBL/GenBank/DDBJ databases">
        <authorList>
            <person name="Varghese N."/>
            <person name="Submissions S."/>
        </authorList>
    </citation>
    <scope>NUCLEOTIDE SEQUENCE [LARGE SCALE GENOMIC DNA]</scope>
    <source>
        <strain evidence="3">DSM 18016</strain>
    </source>
</reference>
<dbReference type="RefSeq" id="WP_072996220.1">
    <property type="nucleotide sequence ID" value="NZ_FRAM01000001.1"/>
</dbReference>
<dbReference type="EMBL" id="FRAM01000001">
    <property type="protein sequence ID" value="SHJ95624.1"/>
    <property type="molecule type" value="Genomic_DNA"/>
</dbReference>
<accession>A0A1M6NJ18</accession>
<dbReference type="GO" id="GO:0016747">
    <property type="term" value="F:acyltransferase activity, transferring groups other than amino-acyl groups"/>
    <property type="evidence" value="ECO:0007669"/>
    <property type="project" value="InterPro"/>
</dbReference>
<feature type="domain" description="N-acetyltransferase" evidence="1">
    <location>
        <begin position="1"/>
        <end position="144"/>
    </location>
</feature>
<keyword evidence="3" id="KW-1185">Reference proteome</keyword>
<dbReference type="OrthoDB" id="7356080at2"/>
<dbReference type="PROSITE" id="PS51186">
    <property type="entry name" value="GNAT"/>
    <property type="match status" value="1"/>
</dbReference>
<evidence type="ECO:0000313" key="2">
    <source>
        <dbReference type="EMBL" id="SHJ95624.1"/>
    </source>
</evidence>
<gene>
    <name evidence="2" type="ORF">SAMN05444371_0445</name>
</gene>
<dbReference type="AlphaFoldDB" id="A0A1M6NJ18"/>